<name>A0ABP8JW07_9BACT</name>
<comment type="cofactor">
    <cofactor evidence="1 8">
        <name>Mg(2+)</name>
        <dbReference type="ChEBI" id="CHEBI:18420"/>
    </cofactor>
</comment>
<dbReference type="CDD" id="cd00091">
    <property type="entry name" value="NUC"/>
    <property type="match status" value="1"/>
</dbReference>
<dbReference type="EC" id="3.1.30.-" evidence="8"/>
<dbReference type="PANTHER" id="PTHR13966:SF5">
    <property type="entry name" value="ENDONUCLEASE G, MITOCHONDRIAL"/>
    <property type="match status" value="1"/>
</dbReference>
<evidence type="ECO:0000256" key="3">
    <source>
        <dbReference type="ARBA" id="ARBA00022722"/>
    </source>
</evidence>
<evidence type="ECO:0000256" key="8">
    <source>
        <dbReference type="RuleBase" id="RU366055"/>
    </source>
</evidence>
<dbReference type="SUPFAM" id="SSF54060">
    <property type="entry name" value="His-Me finger endonucleases"/>
    <property type="match status" value="1"/>
</dbReference>
<dbReference type="Proteomes" id="UP001500936">
    <property type="component" value="Unassembled WGS sequence"/>
</dbReference>
<keyword evidence="10" id="KW-0472">Membrane</keyword>
<dbReference type="Gene3D" id="3.40.570.10">
    <property type="entry name" value="Extracellular Endonuclease, subunit A"/>
    <property type="match status" value="1"/>
</dbReference>
<evidence type="ECO:0000256" key="1">
    <source>
        <dbReference type="ARBA" id="ARBA00001946"/>
    </source>
</evidence>
<evidence type="ECO:0000256" key="7">
    <source>
        <dbReference type="ARBA" id="ARBA00022842"/>
    </source>
</evidence>
<dbReference type="Pfam" id="PF01223">
    <property type="entry name" value="Endonuclease_NS"/>
    <property type="match status" value="1"/>
</dbReference>
<keyword evidence="6 8" id="KW-0378">Hydrolase</keyword>
<keyword evidence="10" id="KW-0812">Transmembrane</keyword>
<evidence type="ECO:0000256" key="6">
    <source>
        <dbReference type="ARBA" id="ARBA00022801"/>
    </source>
</evidence>
<sequence>MFFRPFNRSSRCYYQRGFRLRGNTLVLLFVFFLIGLFLHYGGRTEPVVDFWNDLKGLVGIRSSKPGRAENNPYQAPEPTEDVATDEATDDRSVPEKRKSRTRRSRRSADKTASDGASPGSANTSMPGTRFAFEKEVDFILPAFKGSDQIIRHDGYTLRYQEKYEQADWVAYPLLAYEVSGDAERGNDFMPDPEVATGSATPSDYSRSGYDRGHLAPAGDFKFSQRMMRESFYMSNMSPQAPAFNRGIWKELEEQVRNWAVRDKGLYVVTGPVLKPGLPTIGKQNRIAVPEYYYKVLLYANNPSIRIIGFLLPNEGSDRPLQDFVVPVSEIERRTGITFFPKLPPDLAQKLKNQKPSQMIQDWF</sequence>
<dbReference type="SMART" id="SM00892">
    <property type="entry name" value="Endonuclease_NS"/>
    <property type="match status" value="1"/>
</dbReference>
<evidence type="ECO:0000256" key="2">
    <source>
        <dbReference type="ARBA" id="ARBA00010052"/>
    </source>
</evidence>
<proteinExistence type="inferred from homology"/>
<evidence type="ECO:0000313" key="14">
    <source>
        <dbReference type="Proteomes" id="UP001500936"/>
    </source>
</evidence>
<gene>
    <name evidence="13" type="ORF">GCM10023187_04920</name>
</gene>
<dbReference type="InterPro" id="IPR018524">
    <property type="entry name" value="DNA/RNA_endonuclease_AS"/>
</dbReference>
<dbReference type="InterPro" id="IPR020821">
    <property type="entry name" value="ENPP1-3/EXOG-like_nuc-like"/>
</dbReference>
<dbReference type="EMBL" id="BAABHB010000001">
    <property type="protein sequence ID" value="GAA4396615.1"/>
    <property type="molecule type" value="Genomic_DNA"/>
</dbReference>
<evidence type="ECO:0000256" key="4">
    <source>
        <dbReference type="ARBA" id="ARBA00022723"/>
    </source>
</evidence>
<feature type="domain" description="DNA/RNA non-specific endonuclease/pyrophosphatase/phosphodiesterase" evidence="12">
    <location>
        <begin position="151"/>
        <end position="345"/>
    </location>
</feature>
<feature type="compositionally biased region" description="Acidic residues" evidence="9">
    <location>
        <begin position="78"/>
        <end position="88"/>
    </location>
</feature>
<dbReference type="SMART" id="SM00477">
    <property type="entry name" value="NUC"/>
    <property type="match status" value="1"/>
</dbReference>
<keyword evidence="10" id="KW-1133">Transmembrane helix</keyword>
<dbReference type="PANTHER" id="PTHR13966">
    <property type="entry name" value="ENDONUCLEASE RELATED"/>
    <property type="match status" value="1"/>
</dbReference>
<feature type="region of interest" description="Disordered" evidence="9">
    <location>
        <begin position="62"/>
        <end position="127"/>
    </location>
</feature>
<dbReference type="PROSITE" id="PS01070">
    <property type="entry name" value="NUCLEASE_NON_SPEC"/>
    <property type="match status" value="1"/>
</dbReference>
<evidence type="ECO:0000256" key="9">
    <source>
        <dbReference type="SAM" id="MobiDB-lite"/>
    </source>
</evidence>
<comment type="similarity">
    <text evidence="2 8">Belongs to the DNA/RNA non-specific endonuclease family.</text>
</comment>
<keyword evidence="3 8" id="KW-0540">Nuclease</keyword>
<comment type="caution">
    <text evidence="13">The sequence shown here is derived from an EMBL/GenBank/DDBJ whole genome shotgun (WGS) entry which is preliminary data.</text>
</comment>
<protein>
    <recommendedName>
        <fullName evidence="8">Endonuclease</fullName>
        <ecNumber evidence="8">3.1.30.-</ecNumber>
    </recommendedName>
</protein>
<keyword evidence="4 8" id="KW-0479">Metal-binding</keyword>
<evidence type="ECO:0000313" key="13">
    <source>
        <dbReference type="EMBL" id="GAA4396615.1"/>
    </source>
</evidence>
<dbReference type="RefSeq" id="WP_345263604.1">
    <property type="nucleotide sequence ID" value="NZ_BAABHB010000001.1"/>
</dbReference>
<evidence type="ECO:0000256" key="10">
    <source>
        <dbReference type="SAM" id="Phobius"/>
    </source>
</evidence>
<dbReference type="InterPro" id="IPR044925">
    <property type="entry name" value="His-Me_finger_sf"/>
</dbReference>
<evidence type="ECO:0000256" key="5">
    <source>
        <dbReference type="ARBA" id="ARBA00022759"/>
    </source>
</evidence>
<evidence type="ECO:0000259" key="12">
    <source>
        <dbReference type="SMART" id="SM00892"/>
    </source>
</evidence>
<dbReference type="InterPro" id="IPR044929">
    <property type="entry name" value="DNA/RNA_non-sp_Endonuclease_sf"/>
</dbReference>
<feature type="transmembrane region" description="Helical" evidence="10">
    <location>
        <begin position="20"/>
        <end position="40"/>
    </location>
</feature>
<reference evidence="14" key="1">
    <citation type="journal article" date="2019" name="Int. J. Syst. Evol. Microbiol.">
        <title>The Global Catalogue of Microorganisms (GCM) 10K type strain sequencing project: providing services to taxonomists for standard genome sequencing and annotation.</title>
        <authorList>
            <consortium name="The Broad Institute Genomics Platform"/>
            <consortium name="The Broad Institute Genome Sequencing Center for Infectious Disease"/>
            <person name="Wu L."/>
            <person name="Ma J."/>
        </authorList>
    </citation>
    <scope>NUCLEOTIDE SEQUENCE [LARGE SCALE GENOMIC DNA]</scope>
    <source>
        <strain evidence="14">JCM 17925</strain>
    </source>
</reference>
<accession>A0ABP8JW07</accession>
<organism evidence="13 14">
    <name type="scientific">Nibrella viscosa</name>
    <dbReference type="NCBI Taxonomy" id="1084524"/>
    <lineage>
        <taxon>Bacteria</taxon>
        <taxon>Pseudomonadati</taxon>
        <taxon>Bacteroidota</taxon>
        <taxon>Cytophagia</taxon>
        <taxon>Cytophagales</taxon>
        <taxon>Spirosomataceae</taxon>
        <taxon>Nibrella</taxon>
    </lineage>
</organism>
<dbReference type="InterPro" id="IPR001604">
    <property type="entry name" value="Endo_G_ENPP1-like_dom"/>
</dbReference>
<feature type="region of interest" description="Disordered" evidence="9">
    <location>
        <begin position="184"/>
        <end position="208"/>
    </location>
</feature>
<dbReference type="InterPro" id="IPR040255">
    <property type="entry name" value="Non-specific_endonuclease"/>
</dbReference>
<evidence type="ECO:0000259" key="11">
    <source>
        <dbReference type="SMART" id="SM00477"/>
    </source>
</evidence>
<feature type="domain" description="ENPP1-3/EXOG-like endonuclease/phosphodiesterase" evidence="11">
    <location>
        <begin position="152"/>
        <end position="345"/>
    </location>
</feature>
<keyword evidence="5 8" id="KW-0255">Endonuclease</keyword>
<keyword evidence="14" id="KW-1185">Reference proteome</keyword>
<keyword evidence="7" id="KW-0460">Magnesium</keyword>